<dbReference type="KEGG" id="tpep:A0127_01035"/>
<sequence>MAKVIPNKYHPLMQGLFISRMSDALDSLGMRLEDVLIHVNPTGKDIFLRFHLKVVQTSLTGSIDVESTVKGLIEKLTMEANESIGRVYGVTFLIDGIDVEQDLPRKYGIPRDKSKLVLNVPPDLEESVRRIGKGLIISLRDWGIPVVSLALNVDTTTPNRIGLVVKLEKPLDKAEKESLVKALREKLSGYVKLLIKKPMEISVRVLDPSDKVVAKVMKKAKLAEKEVEAIIGNEDVRAIMKALGKL</sequence>
<gene>
    <name evidence="1" type="ORF">A0127_01035</name>
</gene>
<evidence type="ECO:0000313" key="1">
    <source>
        <dbReference type="EMBL" id="AMQ17857.1"/>
    </source>
</evidence>
<accession>A0A142CSV5</accession>
<name>A0A142CSV5_9EURY</name>
<dbReference type="AlphaFoldDB" id="A0A142CSV5"/>
<reference evidence="2" key="1">
    <citation type="submission" date="2016-03" db="EMBL/GenBank/DDBJ databases">
        <authorList>
            <person name="Oger P.M."/>
        </authorList>
    </citation>
    <scope>NUCLEOTIDE SEQUENCE [LARGE SCALE GENOMIC DNA]</scope>
    <source>
        <strain evidence="2">OG-1</strain>
    </source>
</reference>
<organism evidence="1 2">
    <name type="scientific">Thermococcus peptonophilus</name>
    <dbReference type="NCBI Taxonomy" id="53952"/>
    <lineage>
        <taxon>Archaea</taxon>
        <taxon>Methanobacteriati</taxon>
        <taxon>Methanobacteriota</taxon>
        <taxon>Thermococci</taxon>
        <taxon>Thermococcales</taxon>
        <taxon>Thermococcaceae</taxon>
        <taxon>Thermococcus</taxon>
    </lineage>
</organism>
<protein>
    <submittedName>
        <fullName evidence="1">Uncharacterized protein</fullName>
    </submittedName>
</protein>
<keyword evidence="2" id="KW-1185">Reference proteome</keyword>
<dbReference type="EMBL" id="CP014750">
    <property type="protein sequence ID" value="AMQ17857.1"/>
    <property type="molecule type" value="Genomic_DNA"/>
</dbReference>
<evidence type="ECO:0000313" key="2">
    <source>
        <dbReference type="Proteomes" id="UP000073604"/>
    </source>
</evidence>
<dbReference type="Proteomes" id="UP000073604">
    <property type="component" value="Chromosome"/>
</dbReference>
<proteinExistence type="predicted"/>
<dbReference type="STRING" id="53952.A0127_01035"/>